<dbReference type="InterPro" id="IPR011032">
    <property type="entry name" value="GroES-like_sf"/>
</dbReference>
<dbReference type="InterPro" id="IPR013154">
    <property type="entry name" value="ADH-like_N"/>
</dbReference>
<evidence type="ECO:0008006" key="13">
    <source>
        <dbReference type="Google" id="ProtNLM"/>
    </source>
</evidence>
<gene>
    <name evidence="11" type="ORF">F5X68DRAFT_175714</name>
</gene>
<dbReference type="Proteomes" id="UP000770015">
    <property type="component" value="Unassembled WGS sequence"/>
</dbReference>
<dbReference type="InterPro" id="IPR036291">
    <property type="entry name" value="NAD(P)-bd_dom_sf"/>
</dbReference>
<feature type="domain" description="Alcohol dehydrogenase-like N-terminal" evidence="10">
    <location>
        <begin position="26"/>
        <end position="141"/>
    </location>
</feature>
<dbReference type="GO" id="GO:0008270">
    <property type="term" value="F:zinc ion binding"/>
    <property type="evidence" value="ECO:0007669"/>
    <property type="project" value="InterPro"/>
</dbReference>
<evidence type="ECO:0000256" key="7">
    <source>
        <dbReference type="RuleBase" id="RU361277"/>
    </source>
</evidence>
<comment type="cofactor">
    <cofactor evidence="1 7">
        <name>Zn(2+)</name>
        <dbReference type="ChEBI" id="CHEBI:29105"/>
    </cofactor>
</comment>
<dbReference type="GO" id="GO:0016491">
    <property type="term" value="F:oxidoreductase activity"/>
    <property type="evidence" value="ECO:0007669"/>
    <property type="project" value="UniProtKB-KW"/>
</dbReference>
<dbReference type="Gene3D" id="3.40.50.720">
    <property type="entry name" value="NAD(P)-binding Rossmann-like Domain"/>
    <property type="match status" value="1"/>
</dbReference>
<dbReference type="AlphaFoldDB" id="A0A9P9A7X1"/>
<feature type="domain" description="Alcohol dehydrogenase-like C-terminal" evidence="9">
    <location>
        <begin position="181"/>
        <end position="256"/>
    </location>
</feature>
<protein>
    <recommendedName>
        <fullName evidence="13">Alcohol dehydrogenase</fullName>
    </recommendedName>
</protein>
<dbReference type="EMBL" id="JAGSXJ010000030">
    <property type="protein sequence ID" value="KAH6670284.1"/>
    <property type="molecule type" value="Genomic_DNA"/>
</dbReference>
<evidence type="ECO:0000259" key="9">
    <source>
        <dbReference type="Pfam" id="PF00107"/>
    </source>
</evidence>
<accession>A0A9P9A7X1</accession>
<keyword evidence="12" id="KW-1185">Reference proteome</keyword>
<keyword evidence="5" id="KW-0560">Oxidoreductase</keyword>
<keyword evidence="6" id="KW-0520">NAD</keyword>
<name>A0A9P9A7X1_9PEZI</name>
<evidence type="ECO:0000256" key="5">
    <source>
        <dbReference type="ARBA" id="ARBA00023002"/>
    </source>
</evidence>
<evidence type="ECO:0000256" key="1">
    <source>
        <dbReference type="ARBA" id="ARBA00001947"/>
    </source>
</evidence>
<comment type="caution">
    <text evidence="11">The sequence shown here is derived from an EMBL/GenBank/DDBJ whole genome shotgun (WGS) entry which is preliminary data.</text>
</comment>
<comment type="similarity">
    <text evidence="2 7">Belongs to the zinc-containing alcohol dehydrogenase family.</text>
</comment>
<dbReference type="PROSITE" id="PS00059">
    <property type="entry name" value="ADH_ZINC"/>
    <property type="match status" value="1"/>
</dbReference>
<keyword evidence="4 7" id="KW-0862">Zinc</keyword>
<dbReference type="OrthoDB" id="3941538at2759"/>
<dbReference type="Pfam" id="PF08240">
    <property type="entry name" value="ADH_N"/>
    <property type="match status" value="1"/>
</dbReference>
<evidence type="ECO:0000313" key="11">
    <source>
        <dbReference type="EMBL" id="KAH6670284.1"/>
    </source>
</evidence>
<dbReference type="InterPro" id="IPR013149">
    <property type="entry name" value="ADH-like_C"/>
</dbReference>
<dbReference type="Gene3D" id="3.90.180.10">
    <property type="entry name" value="Medium-chain alcohol dehydrogenases, catalytic domain"/>
    <property type="match status" value="1"/>
</dbReference>
<dbReference type="PANTHER" id="PTHR42813">
    <property type="entry name" value="ZINC-TYPE ALCOHOL DEHYDROGENASE-LIKE"/>
    <property type="match status" value="1"/>
</dbReference>
<organism evidence="11 12">
    <name type="scientific">Plectosphaerella plurivora</name>
    <dbReference type="NCBI Taxonomy" id="936078"/>
    <lineage>
        <taxon>Eukaryota</taxon>
        <taxon>Fungi</taxon>
        <taxon>Dikarya</taxon>
        <taxon>Ascomycota</taxon>
        <taxon>Pezizomycotina</taxon>
        <taxon>Sordariomycetes</taxon>
        <taxon>Hypocreomycetidae</taxon>
        <taxon>Glomerellales</taxon>
        <taxon>Plectosphaerellaceae</taxon>
        <taxon>Plectosphaerella</taxon>
    </lineage>
</organism>
<evidence type="ECO:0000259" key="10">
    <source>
        <dbReference type="Pfam" id="PF08240"/>
    </source>
</evidence>
<evidence type="ECO:0000256" key="3">
    <source>
        <dbReference type="ARBA" id="ARBA00022723"/>
    </source>
</evidence>
<evidence type="ECO:0000256" key="8">
    <source>
        <dbReference type="SAM" id="MobiDB-lite"/>
    </source>
</evidence>
<evidence type="ECO:0000256" key="6">
    <source>
        <dbReference type="ARBA" id="ARBA00023027"/>
    </source>
</evidence>
<dbReference type="SUPFAM" id="SSF50129">
    <property type="entry name" value="GroES-like"/>
    <property type="match status" value="1"/>
</dbReference>
<proteinExistence type="inferred from homology"/>
<feature type="region of interest" description="Disordered" evidence="8">
    <location>
        <begin position="375"/>
        <end position="402"/>
    </location>
</feature>
<keyword evidence="3 7" id="KW-0479">Metal-binding</keyword>
<dbReference type="Pfam" id="PF00107">
    <property type="entry name" value="ADH_zinc_N"/>
    <property type="match status" value="1"/>
</dbReference>
<dbReference type="InterPro" id="IPR002328">
    <property type="entry name" value="ADH_Zn_CS"/>
</dbReference>
<evidence type="ECO:0000313" key="12">
    <source>
        <dbReference type="Proteomes" id="UP000770015"/>
    </source>
</evidence>
<dbReference type="CDD" id="cd08282">
    <property type="entry name" value="PFDH_like"/>
    <property type="match status" value="1"/>
</dbReference>
<evidence type="ECO:0000256" key="2">
    <source>
        <dbReference type="ARBA" id="ARBA00008072"/>
    </source>
</evidence>
<evidence type="ECO:0000256" key="4">
    <source>
        <dbReference type="ARBA" id="ARBA00022833"/>
    </source>
</evidence>
<sequence>MRAVIWEGTIGDVSVNILPRPTIIEPEDAVVRITSSAICGSDLHIYHGLNGDGSAPHGIGHEAVGIIEEVGPAVDFFKPGDRVVIGGLAEDGHLLPKPTMTFYEAEHVGLYGHGDFGRLDSGLQAEYARVPWADSSLVKIPTNLDDKEWLPVSDVFPTGWSLLTRSGFEPGDTVAVFGAGAVGLMCAYSAILRGASLVYVVDHVPSRLAKAAAIGAMPINFTRGGKASDQILALRPAGVKRSVDCVGEVCLNEDLQPQNDYVLREAVRITRYLGGIGVAGVYIAGVGGQVTEAAEKLGLTAEIKFPMAEAWFKALRIHGGLLDVKEAVPQIVELIKNGRARPGFVFSNEYDIEDAPLAYSRFERWEESKVILKGARKKGDEKSLEIRNGSSAQGRNGHAGES</sequence>
<dbReference type="PANTHER" id="PTHR42813:SF3">
    <property type="entry name" value="GLUTATHIONE-INDEPENDENT FORMALDEHYDE DEHYDROGENASE"/>
    <property type="match status" value="1"/>
</dbReference>
<dbReference type="SUPFAM" id="SSF51735">
    <property type="entry name" value="NAD(P)-binding Rossmann-fold domains"/>
    <property type="match status" value="1"/>
</dbReference>
<reference evidence="11" key="1">
    <citation type="journal article" date="2021" name="Nat. Commun.">
        <title>Genetic determinants of endophytism in the Arabidopsis root mycobiome.</title>
        <authorList>
            <person name="Mesny F."/>
            <person name="Miyauchi S."/>
            <person name="Thiergart T."/>
            <person name="Pickel B."/>
            <person name="Atanasova L."/>
            <person name="Karlsson M."/>
            <person name="Huettel B."/>
            <person name="Barry K.W."/>
            <person name="Haridas S."/>
            <person name="Chen C."/>
            <person name="Bauer D."/>
            <person name="Andreopoulos W."/>
            <person name="Pangilinan J."/>
            <person name="LaButti K."/>
            <person name="Riley R."/>
            <person name="Lipzen A."/>
            <person name="Clum A."/>
            <person name="Drula E."/>
            <person name="Henrissat B."/>
            <person name="Kohler A."/>
            <person name="Grigoriev I.V."/>
            <person name="Martin F.M."/>
            <person name="Hacquard S."/>
        </authorList>
    </citation>
    <scope>NUCLEOTIDE SEQUENCE</scope>
    <source>
        <strain evidence="11">MPI-SDFR-AT-0117</strain>
    </source>
</reference>